<reference evidence="2 3" key="1">
    <citation type="submission" date="2024-09" db="EMBL/GenBank/DDBJ databases">
        <authorList>
            <person name="Sun Q."/>
            <person name="Mori K."/>
        </authorList>
    </citation>
    <scope>NUCLEOTIDE SEQUENCE [LARGE SCALE GENOMIC DNA]</scope>
    <source>
        <strain evidence="2 3">CCM 7228</strain>
    </source>
</reference>
<gene>
    <name evidence="2" type="ORF">ACFFIX_08445</name>
</gene>
<dbReference type="Gene3D" id="2.60.300.12">
    <property type="entry name" value="HesB-like domain"/>
    <property type="match status" value="1"/>
</dbReference>
<dbReference type="Proteomes" id="UP001589854">
    <property type="component" value="Unassembled WGS sequence"/>
</dbReference>
<name>A0ABV6GEZ3_9BACI</name>
<comment type="caution">
    <text evidence="2">The sequence shown here is derived from an EMBL/GenBank/DDBJ whole genome shotgun (WGS) entry which is preliminary data.</text>
</comment>
<evidence type="ECO:0000259" key="1">
    <source>
        <dbReference type="Pfam" id="PF01521"/>
    </source>
</evidence>
<proteinExistence type="predicted"/>
<dbReference type="RefSeq" id="WP_378932492.1">
    <property type="nucleotide sequence ID" value="NZ_JBHLVO010000005.1"/>
</dbReference>
<dbReference type="SUPFAM" id="SSF89360">
    <property type="entry name" value="HesB-like domain"/>
    <property type="match status" value="1"/>
</dbReference>
<organism evidence="2 3">
    <name type="scientific">Metabacillus herbersteinensis</name>
    <dbReference type="NCBI Taxonomy" id="283816"/>
    <lineage>
        <taxon>Bacteria</taxon>
        <taxon>Bacillati</taxon>
        <taxon>Bacillota</taxon>
        <taxon>Bacilli</taxon>
        <taxon>Bacillales</taxon>
        <taxon>Bacillaceae</taxon>
        <taxon>Metabacillus</taxon>
    </lineage>
</organism>
<dbReference type="InterPro" id="IPR035903">
    <property type="entry name" value="HesB-like_dom_sf"/>
</dbReference>
<dbReference type="EMBL" id="JBHLVO010000005">
    <property type="protein sequence ID" value="MFC0271482.1"/>
    <property type="molecule type" value="Genomic_DNA"/>
</dbReference>
<accession>A0ABV6GEZ3</accession>
<keyword evidence="3" id="KW-1185">Reference proteome</keyword>
<protein>
    <submittedName>
        <fullName evidence="2">Iron-sulfur cluster biosynthesis family protein</fullName>
    </submittedName>
</protein>
<evidence type="ECO:0000313" key="3">
    <source>
        <dbReference type="Proteomes" id="UP001589854"/>
    </source>
</evidence>
<dbReference type="Pfam" id="PF01521">
    <property type="entry name" value="Fe-S_biosyn"/>
    <property type="match status" value="1"/>
</dbReference>
<dbReference type="InterPro" id="IPR000361">
    <property type="entry name" value="ATAP_core_dom"/>
</dbReference>
<evidence type="ECO:0000313" key="2">
    <source>
        <dbReference type="EMBL" id="MFC0271482.1"/>
    </source>
</evidence>
<feature type="domain" description="Core" evidence="1">
    <location>
        <begin position="1"/>
        <end position="104"/>
    </location>
</feature>
<sequence>MNITFTEEAIVKIEGKFENKTTHHLKLKYDTDGCGCVVSGVPALWIVTEKDEDDELIETNYVPVLVEKSKMVFLDEQLKISFNESANSFMLSSPAQILNPRMSLLVK</sequence>